<dbReference type="CDD" id="cd08152">
    <property type="entry name" value="y4iL_like"/>
    <property type="match status" value="1"/>
</dbReference>
<dbReference type="Proteomes" id="UP000620670">
    <property type="component" value="Unassembled WGS sequence"/>
</dbReference>
<keyword evidence="2" id="KW-1133">Transmembrane helix</keyword>
<reference evidence="4" key="1">
    <citation type="submission" date="2020-12" db="EMBL/GenBank/DDBJ databases">
        <title>Hymenobacter sp.</title>
        <authorList>
            <person name="Kim M.K."/>
        </authorList>
    </citation>
    <scope>NUCLEOTIDE SEQUENCE [LARGE SCALE GENOMIC DNA]</scope>
    <source>
        <strain evidence="4">BT325</strain>
    </source>
</reference>
<organism evidence="3 4">
    <name type="scientific">Microvirga splendida</name>
    <dbReference type="NCBI Taxonomy" id="2795727"/>
    <lineage>
        <taxon>Bacteria</taxon>
        <taxon>Pseudomonadati</taxon>
        <taxon>Pseudomonadota</taxon>
        <taxon>Alphaproteobacteria</taxon>
        <taxon>Hyphomicrobiales</taxon>
        <taxon>Methylobacteriaceae</taxon>
        <taxon>Microvirga</taxon>
    </lineage>
</organism>
<keyword evidence="4" id="KW-1185">Reference proteome</keyword>
<dbReference type="Gene3D" id="2.40.180.10">
    <property type="entry name" value="Catalase core domain"/>
    <property type="match status" value="1"/>
</dbReference>
<evidence type="ECO:0000256" key="2">
    <source>
        <dbReference type="SAM" id="Phobius"/>
    </source>
</evidence>
<comment type="caution">
    <text evidence="3">The sequence shown here is derived from an EMBL/GenBank/DDBJ whole genome shotgun (WGS) entry which is preliminary data.</text>
</comment>
<dbReference type="PANTHER" id="PTHR36195:SF4">
    <property type="entry name" value="DOMAIN PROTEIN, PUTATIVE (AFU_ORTHOLOGUE AFUA_5G01990)-RELATED"/>
    <property type="match status" value="1"/>
</dbReference>
<dbReference type="RefSeq" id="WP_199048482.1">
    <property type="nucleotide sequence ID" value="NZ_JAELXT010000007.1"/>
</dbReference>
<feature type="transmembrane region" description="Helical" evidence="2">
    <location>
        <begin position="107"/>
        <end position="127"/>
    </location>
</feature>
<dbReference type="EMBL" id="JAELXT010000007">
    <property type="protein sequence ID" value="MBJ6125558.1"/>
    <property type="molecule type" value="Genomic_DNA"/>
</dbReference>
<dbReference type="SUPFAM" id="SSF56634">
    <property type="entry name" value="Heme-dependent catalase-like"/>
    <property type="match status" value="1"/>
</dbReference>
<dbReference type="InterPro" id="IPR020835">
    <property type="entry name" value="Catalase_sf"/>
</dbReference>
<name>A0ABS0XZU8_9HYPH</name>
<proteinExistence type="predicted"/>
<sequence length="576" mass="63246">MPKSARDRANATSAGSAAWTGGRAGRNSRHSSADIVLDALAGAAAGVAAVWVMDRIDWFNFRRGLDNRRTRQQTRQARPGGMDPAQVLAAETADQAGRALTRRQRDAAGLIVHYGLGMVPAALYGALRGRVAYLDAGRCSLFGLGLFLIKDEGMNAALGLSGRPQDYPWTAHARGLVAHLAYGLVTDALCRAISGSSGVRDARLPAGRGFASGHPKAKPSFVRYRDDVEEVEPDEQETFDRIIEAMAGGGRVTRERYGRSVRTSHAKAHGILKGELRVLENLPPELRQGLFAEARTYPVVVRLSHVPGEFLDDRRVSTPRGMSLKIIGVEGEMLPGHQEEVTQDWVLDTGKVFIAPTAKVFLAQITATEMAMPLPEGVKQAVSATSRAANAALNAVGLDSANLDFYGHPFNHPLAEAYYSQCPFRYGDYIAKLRVRPDMPRLHELLQAGFTPADEDGLRTAVVEYFRDNPAEYEVAIQLCTDLERMPVENANAEWPEDESPYRPVARLILPPQEAFDARRQALDEELLFCPSHSLAAHRPLGSIMRARLKAYEVRGNARRQENGRSIREPRSIEEL</sequence>
<dbReference type="PANTHER" id="PTHR36195">
    <property type="entry name" value="DOMAIN PROTEIN, PUTATIVE (AFU_ORTHOLOGUE AFUA_5G01990)-RELATED-RELATED"/>
    <property type="match status" value="1"/>
</dbReference>
<accession>A0ABS0XZU8</accession>
<evidence type="ECO:0008006" key="5">
    <source>
        <dbReference type="Google" id="ProtNLM"/>
    </source>
</evidence>
<evidence type="ECO:0000313" key="3">
    <source>
        <dbReference type="EMBL" id="MBJ6125558.1"/>
    </source>
</evidence>
<gene>
    <name evidence="3" type="ORF">JAO75_09045</name>
</gene>
<keyword evidence="2" id="KW-0472">Membrane</keyword>
<keyword evidence="2" id="KW-0812">Transmembrane</keyword>
<feature type="region of interest" description="Disordered" evidence="1">
    <location>
        <begin position="1"/>
        <end position="26"/>
    </location>
</feature>
<feature type="compositionally biased region" description="Low complexity" evidence="1">
    <location>
        <begin position="10"/>
        <end position="21"/>
    </location>
</feature>
<protein>
    <recommendedName>
        <fullName evidence="5">Catalase</fullName>
    </recommendedName>
</protein>
<evidence type="ECO:0000256" key="1">
    <source>
        <dbReference type="SAM" id="MobiDB-lite"/>
    </source>
</evidence>
<evidence type="ECO:0000313" key="4">
    <source>
        <dbReference type="Proteomes" id="UP000620670"/>
    </source>
</evidence>